<keyword evidence="7" id="KW-1185">Reference proteome</keyword>
<reference evidence="6 7" key="1">
    <citation type="submission" date="2020-04" db="EMBL/GenBank/DDBJ databases">
        <authorList>
            <person name="Zhang R."/>
            <person name="Schippers A."/>
        </authorList>
    </citation>
    <scope>NUCLEOTIDE SEQUENCE [LARGE SCALE GENOMIC DNA]</scope>
    <source>
        <strain evidence="6 7">DSM 109850</strain>
    </source>
</reference>
<keyword evidence="3 4" id="KW-0326">Glycosidase</keyword>
<dbReference type="SUPFAM" id="SSF51126">
    <property type="entry name" value="Pectin lyase-like"/>
    <property type="match status" value="1"/>
</dbReference>
<comment type="similarity">
    <text evidence="1 4">Belongs to the glycosyl hydrolase 28 family.</text>
</comment>
<dbReference type="AlphaFoldDB" id="A0A7Y0L6B2"/>
<organism evidence="6 7">
    <name type="scientific">Sulfobacillus harzensis</name>
    <dbReference type="NCBI Taxonomy" id="2729629"/>
    <lineage>
        <taxon>Bacteria</taxon>
        <taxon>Bacillati</taxon>
        <taxon>Bacillota</taxon>
        <taxon>Clostridia</taxon>
        <taxon>Eubacteriales</taxon>
        <taxon>Clostridiales Family XVII. Incertae Sedis</taxon>
        <taxon>Sulfobacillus</taxon>
    </lineage>
</organism>
<dbReference type="PANTHER" id="PTHR31339">
    <property type="entry name" value="PECTIN LYASE-RELATED"/>
    <property type="match status" value="1"/>
</dbReference>
<dbReference type="RefSeq" id="WP_169101442.1">
    <property type="nucleotide sequence ID" value="NZ_JABBVZ010000068.1"/>
</dbReference>
<gene>
    <name evidence="6" type="ORF">HIJ39_15960</name>
</gene>
<dbReference type="InterPro" id="IPR012334">
    <property type="entry name" value="Pectin_lyas_fold"/>
</dbReference>
<dbReference type="Pfam" id="PF00295">
    <property type="entry name" value="Glyco_hydro_28"/>
    <property type="match status" value="1"/>
</dbReference>
<dbReference type="EMBL" id="JABBVZ010000068">
    <property type="protein sequence ID" value="NMP23833.1"/>
    <property type="molecule type" value="Genomic_DNA"/>
</dbReference>
<evidence type="ECO:0000313" key="7">
    <source>
        <dbReference type="Proteomes" id="UP000533476"/>
    </source>
</evidence>
<comment type="caution">
    <text evidence="6">The sequence shown here is derived from an EMBL/GenBank/DDBJ whole genome shotgun (WGS) entry which is preliminary data.</text>
</comment>
<evidence type="ECO:0000256" key="4">
    <source>
        <dbReference type="RuleBase" id="RU361169"/>
    </source>
</evidence>
<evidence type="ECO:0000313" key="6">
    <source>
        <dbReference type="EMBL" id="NMP23833.1"/>
    </source>
</evidence>
<name>A0A7Y0L6B2_9FIRM</name>
<evidence type="ECO:0000256" key="2">
    <source>
        <dbReference type="ARBA" id="ARBA00022801"/>
    </source>
</evidence>
<accession>A0A7Y0L6B2</accession>
<keyword evidence="5" id="KW-0732">Signal</keyword>
<dbReference type="GO" id="GO:0004650">
    <property type="term" value="F:polygalacturonase activity"/>
    <property type="evidence" value="ECO:0007669"/>
    <property type="project" value="InterPro"/>
</dbReference>
<evidence type="ECO:0000256" key="5">
    <source>
        <dbReference type="SAM" id="SignalP"/>
    </source>
</evidence>
<feature type="signal peptide" evidence="5">
    <location>
        <begin position="1"/>
        <end position="33"/>
    </location>
</feature>
<proteinExistence type="inferred from homology"/>
<dbReference type="Gene3D" id="2.160.20.10">
    <property type="entry name" value="Single-stranded right-handed beta-helix, Pectin lyase-like"/>
    <property type="match status" value="1"/>
</dbReference>
<dbReference type="PANTHER" id="PTHR31339:SF9">
    <property type="entry name" value="PLASMIN AND FIBRONECTIN-BINDING PROTEIN A"/>
    <property type="match status" value="1"/>
</dbReference>
<dbReference type="Proteomes" id="UP000533476">
    <property type="component" value="Unassembled WGS sequence"/>
</dbReference>
<evidence type="ECO:0000256" key="1">
    <source>
        <dbReference type="ARBA" id="ARBA00008834"/>
    </source>
</evidence>
<evidence type="ECO:0000256" key="3">
    <source>
        <dbReference type="ARBA" id="ARBA00023295"/>
    </source>
</evidence>
<keyword evidence="2 4" id="KW-0378">Hydrolase</keyword>
<sequence length="507" mass="54680">MKALRKISLGKLGLLASASVGLVLAGLAGDASAQSRAQSPAPSVWANPLGLQLHLTPLTPYLQNLPFARPTIYYPSIPGRLFNIVKYGAQSNALSTGAIAANTKAINNAIQAASQAGGGEVVIPAGLWITGPIVMKSNVNLHADRGAIVQFTDDHSFYPLISRFGQKSYQSPIYAVGVKNIAITGRGEFNGAGNTWNAVKKNYVTATQWTTLVNSGGVVQNGSMWWPSEQIMNDHNLIPFMVFVLNDQNVLIDGPTFENSPTEAFYLNYSTNVIVGNTKVLNPWDTQNTVGVDVSNDQDVLMFHDTINTGDDDIALNSSPSSSADALKNILIENSNLYNGHGGIAVGSYTSGGIKNVYVNNINEVGTEDGIRFKSAVGRGGLVHDFYLDNIHMRNIQNYAITFNSNYGNKSPASGTLSSLKYVPQFENIQINNVVDDYAGVALRIQGLSYAPVKDITLTNVHFKSVQKYSLQNAQNITMNNVTWVYGKELGMLYHYGVGGQDFSNPA</sequence>
<feature type="chain" id="PRO_5030837176" evidence="5">
    <location>
        <begin position="34"/>
        <end position="507"/>
    </location>
</feature>
<dbReference type="InterPro" id="IPR000743">
    <property type="entry name" value="Glyco_hydro_28"/>
</dbReference>
<dbReference type="InterPro" id="IPR011050">
    <property type="entry name" value="Pectin_lyase_fold/virulence"/>
</dbReference>
<protein>
    <submittedName>
        <fullName evidence="6">Glycoside hydrolase</fullName>
    </submittedName>
</protein>
<dbReference type="InterPro" id="IPR051801">
    <property type="entry name" value="GH28_Enzymes"/>
</dbReference>
<dbReference type="GO" id="GO:0005975">
    <property type="term" value="P:carbohydrate metabolic process"/>
    <property type="evidence" value="ECO:0007669"/>
    <property type="project" value="InterPro"/>
</dbReference>